<protein>
    <recommendedName>
        <fullName evidence="4">Hydrogenase assembly protein HupF</fullName>
    </recommendedName>
</protein>
<evidence type="ECO:0000313" key="2">
    <source>
        <dbReference type="EMBL" id="PIP00247.1"/>
    </source>
</evidence>
<dbReference type="Gene3D" id="2.30.30.140">
    <property type="match status" value="1"/>
</dbReference>
<dbReference type="InterPro" id="IPR001109">
    <property type="entry name" value="Hydrogenase_HupF/HypC"/>
</dbReference>
<evidence type="ECO:0000256" key="1">
    <source>
        <dbReference type="ARBA" id="ARBA00006018"/>
    </source>
</evidence>
<sequence>MRGFPTFPSSSTPSIPAFPAPNAEDAAMCIARHGRICGIVDAERRIVSVGIDGQREEISLAFLSPPGEALEIWIGVVVAIHVGFAVQRLEEADIALLAELSLMP</sequence>
<dbReference type="Proteomes" id="UP000231070">
    <property type="component" value="Unassembled WGS sequence"/>
</dbReference>
<name>A0A2G9WZV6_9HYPH</name>
<reference evidence="2 3" key="1">
    <citation type="submission" date="2017-08" db="EMBL/GenBank/DDBJ databases">
        <title>Pleomorphomonas carboxidotrophicus sp. nov., a new mesophilic hydrogenogenic carboxidotroph.</title>
        <authorList>
            <person name="Esquivel-Elizondo S."/>
            <person name="Krajmalnik-Brown R."/>
            <person name="Maldonado J."/>
        </authorList>
    </citation>
    <scope>NUCLEOTIDE SEQUENCE [LARGE SCALE GENOMIC DNA]</scope>
    <source>
        <strain evidence="2 3">SVCO-16</strain>
    </source>
</reference>
<comment type="similarity">
    <text evidence="1">Belongs to the HupF/HypC family.</text>
</comment>
<comment type="caution">
    <text evidence="2">The sequence shown here is derived from an EMBL/GenBank/DDBJ whole genome shotgun (WGS) entry which is preliminary data.</text>
</comment>
<keyword evidence="3" id="KW-1185">Reference proteome</keyword>
<evidence type="ECO:0008006" key="4">
    <source>
        <dbReference type="Google" id="ProtNLM"/>
    </source>
</evidence>
<gene>
    <name evidence="2" type="ORF">CJ014_05805</name>
</gene>
<dbReference type="SUPFAM" id="SSF159127">
    <property type="entry name" value="HupF/HypC-like"/>
    <property type="match status" value="1"/>
</dbReference>
<accession>A0A2G9WZV6</accession>
<evidence type="ECO:0000313" key="3">
    <source>
        <dbReference type="Proteomes" id="UP000231070"/>
    </source>
</evidence>
<dbReference type="Pfam" id="PF01455">
    <property type="entry name" value="HupF_HypC"/>
    <property type="match status" value="1"/>
</dbReference>
<dbReference type="EMBL" id="NQVN01000002">
    <property type="protein sequence ID" value="PIP00247.1"/>
    <property type="molecule type" value="Genomic_DNA"/>
</dbReference>
<proteinExistence type="inferred from homology"/>
<organism evidence="2 3">
    <name type="scientific">Pleomorphomonas carboxyditropha</name>
    <dbReference type="NCBI Taxonomy" id="2023338"/>
    <lineage>
        <taxon>Bacteria</taxon>
        <taxon>Pseudomonadati</taxon>
        <taxon>Pseudomonadota</taxon>
        <taxon>Alphaproteobacteria</taxon>
        <taxon>Hyphomicrobiales</taxon>
        <taxon>Pleomorphomonadaceae</taxon>
        <taxon>Pleomorphomonas</taxon>
    </lineage>
</organism>
<dbReference type="AlphaFoldDB" id="A0A2G9WZV6"/>